<dbReference type="PANTHER" id="PTHR10887">
    <property type="entry name" value="DNA2/NAM7 HELICASE FAMILY"/>
    <property type="match status" value="1"/>
</dbReference>
<dbReference type="Gene3D" id="2.60.200.20">
    <property type="match status" value="1"/>
</dbReference>
<dbReference type="InterPro" id="IPR041679">
    <property type="entry name" value="DNA2/NAM7-like_C"/>
</dbReference>
<dbReference type="CDD" id="cd00060">
    <property type="entry name" value="FHA"/>
    <property type="match status" value="1"/>
</dbReference>
<dbReference type="InterPro" id="IPR041677">
    <property type="entry name" value="DNA2/NAM7_AAA_11"/>
</dbReference>
<feature type="compositionally biased region" description="Basic and acidic residues" evidence="1">
    <location>
        <begin position="643"/>
        <end position="652"/>
    </location>
</feature>
<dbReference type="PANTHER" id="PTHR10887:SF495">
    <property type="entry name" value="HELICASE SENATAXIN ISOFORM X1-RELATED"/>
    <property type="match status" value="1"/>
</dbReference>
<dbReference type="GO" id="GO:0004386">
    <property type="term" value="F:helicase activity"/>
    <property type="evidence" value="ECO:0007669"/>
    <property type="project" value="InterPro"/>
</dbReference>
<feature type="region of interest" description="Disordered" evidence="1">
    <location>
        <begin position="326"/>
        <end position="390"/>
    </location>
</feature>
<dbReference type="CDD" id="cd18808">
    <property type="entry name" value="SF1_C_Upf1"/>
    <property type="match status" value="1"/>
</dbReference>
<dbReference type="Proteomes" id="UP000007801">
    <property type="component" value="Unassembled WGS sequence"/>
</dbReference>
<dbReference type="Pfam" id="PF00498">
    <property type="entry name" value="FHA"/>
    <property type="match status" value="1"/>
</dbReference>
<feature type="compositionally biased region" description="Basic and acidic residues" evidence="1">
    <location>
        <begin position="879"/>
        <end position="888"/>
    </location>
</feature>
<dbReference type="HOGENOM" id="CLU_003650_0_0_1"/>
<dbReference type="GO" id="GO:0016604">
    <property type="term" value="C:nuclear body"/>
    <property type="evidence" value="ECO:0007669"/>
    <property type="project" value="TreeGrafter"/>
</dbReference>
<dbReference type="InterPro" id="IPR008984">
    <property type="entry name" value="SMAD_FHA_dom_sf"/>
</dbReference>
<feature type="compositionally biased region" description="Basic and acidic residues" evidence="1">
    <location>
        <begin position="330"/>
        <end position="339"/>
    </location>
</feature>
<feature type="compositionally biased region" description="Basic and acidic residues" evidence="1">
    <location>
        <begin position="428"/>
        <end position="449"/>
    </location>
</feature>
<dbReference type="Pfam" id="PF13087">
    <property type="entry name" value="AAA_12"/>
    <property type="match status" value="1"/>
</dbReference>
<dbReference type="eggNOG" id="KOG1801">
    <property type="taxonomic scope" value="Eukaryota"/>
</dbReference>
<dbReference type="InterPro" id="IPR045055">
    <property type="entry name" value="DNA2/NAM7-like"/>
</dbReference>
<accession>B3M418</accession>
<dbReference type="Gene3D" id="3.40.50.300">
    <property type="entry name" value="P-loop containing nucleotide triphosphate hydrolases"/>
    <property type="match status" value="2"/>
</dbReference>
<dbReference type="Pfam" id="PF13086">
    <property type="entry name" value="AAA_11"/>
    <property type="match status" value="1"/>
</dbReference>
<dbReference type="GeneID" id="6493350"/>
<proteinExistence type="predicted"/>
<dbReference type="PROSITE" id="PS50006">
    <property type="entry name" value="FHA_DOMAIN"/>
    <property type="match status" value="1"/>
</dbReference>
<evidence type="ECO:0000313" key="5">
    <source>
        <dbReference type="Proteomes" id="UP000007801"/>
    </source>
</evidence>
<sequence length="1728" mass="195713">MSSWYLEHVTTRDKIILHKGDNVMGRHSRCRIVMKASYEYVSREHVNMIVDGDKVVVKSMNALNGVFINQGRLSNKIKCLEVLEGSVISLGVEGPAIDVPANHAMFILRKIAPVEEAVVLSSDDDDTNPLPPLKTPLGAKDPIEFNLEKQLNGSENIPDKIKKDVQAPCANLHLPKLPEVKQELMKQTSEEITNIFGEPNEAILGGVLNINPYIYNTLSAQSGASMSTAKKMHDGDSIELDSVEENGEMLPPAVPAQKNKANEEFDERFEFSQAVLQEIKDEMDFCDGEEDFLETNGLDYGDPESPSSQLGEGEIILSDDEDYDVSSWSDKLHSQKPADDFPMSQAYPMMGDAGSDNESEMQVKIPPKPLCIDTSSSEDEDPSGSLREADSTSFIRQCYVRLQPVAQPEISSTVEEPQLFSRRNKKASKTEERSHERLFQRRPALKEANNKSNDSDIEIILDSGDLLEKEPLIPDQPSSPKVGVAKDSEKPKTRSRSKSVACREDLDADTPTTSKKFVAEKLPIPNLEAEKSSEKSKMRTRTKSVACREDLNAETLTTSKKLVTERPSISSIEAENSSDKSNIRKRTKSVACREDLEAETPTTSKKSSVLGALHKPVEKSMRLRNRSKSCYVEEPIELDIPEEELKPVEITESKASSSTKTCSIKQRRKSICDQENDKQKSNSVLAKESKEAPKPAESLTKPRISPRLQNRAKSCYVEFEALPPASSDSAKKETKKSSPAKTDASARVSDFKENRLNRGPSVIDPPALPQNRGKLRGVSVEVKGQDKQKQYVLAKQKLIDDAKRLNDKWKQKPKDKKKEDKEIKDRRREVLKKLSEKPKEQEKSSGEKRKHATTVPTVNNSNRGEFLTKEVEGPPPKVPKKDNAKKDQMPAPKKPLPPRRSTIESFSQQLLAADDATINQPKRGARPAERREAEAARNQRTCNRVTFAEMERQRQWQEDQKKKSKRVRFDDNVKIIYIEKIVGVSKFRGSKESNKLILSTYKERREWTLNGGKATNDIRHHSRTILKWGNQWLKHRSVDAVAETDVLIPIPQDFENFKQYRNIIIPLMKLELLSTIERDYKSSNTTFEVGVVSVYSEDNCYRLITRVNSRPIGKFILYTLKSGSELPETFGNLQDQKCIGGNAYNMTFDILMQDISLETMNKIKRITVRPVIDSLRIELGAMSAVHQLYRSPLCGRIMRPAKAAMPFRLPKTGQAFNYKGYDKLNEHQEDVILKTYQRVIDDANPSLTLIQGPPGTGKSAVISNISLQCLYGNAANKLDRKILICAHSNTAIDRIVSTLYSVHRLMSKVQFELLRFGLFEKMSDKARFFSLEARFQIVKDQKLKRLSPENLAILQKQYAVLKSDIIKLKEKENLATTYLQQQLQQKEKQLQLISEQIHPGLTQREEFEIAKSCLSRANIVCTTLSSCVKLANYIDFFDICIIDEATQCTEPWTLLPMRFGLRHLVLVGDTQQLPAVVLSQKAIEYGLSNSMFDRIQRSLQKQLESPGSNQFIHTKLFKLSVQYRMHPEICRWPNKYFYEDQLVSAPCTEKSAALIPYSVINLSYTRDSSTMSNRSISNDEEARFVAKLITAMQKLMPTKRYSYGLISPYSNQCYALSQVMTEDMKVTPLTIDAYQGLEKDVIIISYARTRGCGFLSNYQRLNVALTRPKRCLVICGNFDDLQSVDMWRQLLDDARQRNVYFDVERKDADDLTVLMEKMATKRAAPPRQ</sequence>
<organism evidence="3 5">
    <name type="scientific">Drosophila ananassae</name>
    <name type="common">Fruit fly</name>
    <dbReference type="NCBI Taxonomy" id="7217"/>
    <lineage>
        <taxon>Eukaryota</taxon>
        <taxon>Metazoa</taxon>
        <taxon>Ecdysozoa</taxon>
        <taxon>Arthropoda</taxon>
        <taxon>Hexapoda</taxon>
        <taxon>Insecta</taxon>
        <taxon>Pterygota</taxon>
        <taxon>Neoptera</taxon>
        <taxon>Endopterygota</taxon>
        <taxon>Diptera</taxon>
        <taxon>Brachycera</taxon>
        <taxon>Muscomorpha</taxon>
        <taxon>Ephydroidea</taxon>
        <taxon>Drosophilidae</taxon>
        <taxon>Drosophila</taxon>
        <taxon>Sophophora</taxon>
    </lineage>
</organism>
<feature type="region of interest" description="Disordered" evidence="1">
    <location>
        <begin position="406"/>
        <end position="628"/>
    </location>
</feature>
<name>B3M418_DROAN</name>
<feature type="region of interest" description="Disordered" evidence="1">
    <location>
        <begin position="641"/>
        <end position="707"/>
    </location>
</feature>
<dbReference type="KEGG" id="dan:6493350"/>
<reference evidence="3 5" key="1">
    <citation type="journal article" date="2007" name="Nature">
        <title>Evolution of genes and genomes on the Drosophila phylogeny.</title>
        <authorList>
            <consortium name="Drosophila 12 Genomes Consortium"/>
            <person name="Clark A.G."/>
            <person name="Eisen M.B."/>
            <person name="Smith D.R."/>
            <person name="Bergman C.M."/>
            <person name="Oliver B."/>
            <person name="Markow T.A."/>
            <person name="Kaufman T.C."/>
            <person name="Kellis M."/>
            <person name="Gelbart W."/>
            <person name="Iyer V.N."/>
            <person name="Pollard D.A."/>
            <person name="Sackton T.B."/>
            <person name="Larracuente A.M."/>
            <person name="Singh N.D."/>
            <person name="Abad J.P."/>
            <person name="Abt D.N."/>
            <person name="Adryan B."/>
            <person name="Aguade M."/>
            <person name="Akashi H."/>
            <person name="Anderson W.W."/>
            <person name="Aquadro C.F."/>
            <person name="Ardell D.H."/>
            <person name="Arguello R."/>
            <person name="Artieri C.G."/>
            <person name="Barbash D.A."/>
            <person name="Barker D."/>
            <person name="Barsanti P."/>
            <person name="Batterham P."/>
            <person name="Batzoglou S."/>
            <person name="Begun D."/>
            <person name="Bhutkar A."/>
            <person name="Blanco E."/>
            <person name="Bosak S.A."/>
            <person name="Bradley R.K."/>
            <person name="Brand A.D."/>
            <person name="Brent M.R."/>
            <person name="Brooks A.N."/>
            <person name="Brown R.H."/>
            <person name="Butlin R.K."/>
            <person name="Caggese C."/>
            <person name="Calvi B.R."/>
            <person name="Bernardo de Carvalho A."/>
            <person name="Caspi A."/>
            <person name="Castrezana S."/>
            <person name="Celniker S.E."/>
            <person name="Chang J.L."/>
            <person name="Chapple C."/>
            <person name="Chatterji S."/>
            <person name="Chinwalla A."/>
            <person name="Civetta A."/>
            <person name="Clifton S.W."/>
            <person name="Comeron J.M."/>
            <person name="Costello J.C."/>
            <person name="Coyne J.A."/>
            <person name="Daub J."/>
            <person name="David R.G."/>
            <person name="Delcher A.L."/>
            <person name="Delehaunty K."/>
            <person name="Do C.B."/>
            <person name="Ebling H."/>
            <person name="Edwards K."/>
            <person name="Eickbush T."/>
            <person name="Evans J.D."/>
            <person name="Filipski A."/>
            <person name="Findeiss S."/>
            <person name="Freyhult E."/>
            <person name="Fulton L."/>
            <person name="Fulton R."/>
            <person name="Garcia A.C."/>
            <person name="Gardiner A."/>
            <person name="Garfield D.A."/>
            <person name="Garvin B.E."/>
            <person name="Gibson G."/>
            <person name="Gilbert D."/>
            <person name="Gnerre S."/>
            <person name="Godfrey J."/>
            <person name="Good R."/>
            <person name="Gotea V."/>
            <person name="Gravely B."/>
            <person name="Greenberg A.J."/>
            <person name="Griffiths-Jones S."/>
            <person name="Gross S."/>
            <person name="Guigo R."/>
            <person name="Gustafson E.A."/>
            <person name="Haerty W."/>
            <person name="Hahn M.W."/>
            <person name="Halligan D.L."/>
            <person name="Halpern A.L."/>
            <person name="Halter G.M."/>
            <person name="Han M.V."/>
            <person name="Heger A."/>
            <person name="Hillier L."/>
            <person name="Hinrichs A.S."/>
            <person name="Holmes I."/>
            <person name="Hoskins R.A."/>
            <person name="Hubisz M.J."/>
            <person name="Hultmark D."/>
            <person name="Huntley M.A."/>
            <person name="Jaffe D.B."/>
            <person name="Jagadeeshan S."/>
            <person name="Jeck W.R."/>
            <person name="Johnson J."/>
            <person name="Jones C.D."/>
            <person name="Jordan W.C."/>
            <person name="Karpen G.H."/>
            <person name="Kataoka E."/>
            <person name="Keightley P.D."/>
            <person name="Kheradpour P."/>
            <person name="Kirkness E.F."/>
            <person name="Koerich L.B."/>
            <person name="Kristiansen K."/>
            <person name="Kudrna D."/>
            <person name="Kulathinal R.J."/>
            <person name="Kumar S."/>
            <person name="Kwok R."/>
            <person name="Lander E."/>
            <person name="Langley C.H."/>
            <person name="Lapoint R."/>
            <person name="Lazzaro B.P."/>
            <person name="Lee S.J."/>
            <person name="Levesque L."/>
            <person name="Li R."/>
            <person name="Lin C.F."/>
            <person name="Lin M.F."/>
            <person name="Lindblad-Toh K."/>
            <person name="Llopart A."/>
            <person name="Long M."/>
            <person name="Low L."/>
            <person name="Lozovsky E."/>
            <person name="Lu J."/>
            <person name="Luo M."/>
            <person name="Machado C.A."/>
            <person name="Makalowski W."/>
            <person name="Marzo M."/>
            <person name="Matsuda M."/>
            <person name="Matzkin L."/>
            <person name="McAllister B."/>
            <person name="McBride C.S."/>
            <person name="McKernan B."/>
            <person name="McKernan K."/>
            <person name="Mendez-Lago M."/>
            <person name="Minx P."/>
            <person name="Mollenhauer M.U."/>
            <person name="Montooth K."/>
            <person name="Mount S.M."/>
            <person name="Mu X."/>
            <person name="Myers E."/>
            <person name="Negre B."/>
            <person name="Newfeld S."/>
            <person name="Nielsen R."/>
            <person name="Noor M.A."/>
            <person name="O'Grady P."/>
            <person name="Pachter L."/>
            <person name="Papaceit M."/>
            <person name="Parisi M.J."/>
            <person name="Parisi M."/>
            <person name="Parts L."/>
            <person name="Pedersen J.S."/>
            <person name="Pesole G."/>
            <person name="Phillippy A.M."/>
            <person name="Ponting C.P."/>
            <person name="Pop M."/>
            <person name="Porcelli D."/>
            <person name="Powell J.R."/>
            <person name="Prohaska S."/>
            <person name="Pruitt K."/>
            <person name="Puig M."/>
            <person name="Quesneville H."/>
            <person name="Ram K.R."/>
            <person name="Rand D."/>
            <person name="Rasmussen M.D."/>
            <person name="Reed L.K."/>
            <person name="Reenan R."/>
            <person name="Reily A."/>
            <person name="Remington K.A."/>
            <person name="Rieger T.T."/>
            <person name="Ritchie M.G."/>
            <person name="Robin C."/>
            <person name="Rogers Y.H."/>
            <person name="Rohde C."/>
            <person name="Rozas J."/>
            <person name="Rubenfield M.J."/>
            <person name="Ruiz A."/>
            <person name="Russo S."/>
            <person name="Salzberg S.L."/>
            <person name="Sanchez-Gracia A."/>
            <person name="Saranga D.J."/>
            <person name="Sato H."/>
            <person name="Schaeffer S.W."/>
            <person name="Schatz M.C."/>
            <person name="Schlenke T."/>
            <person name="Schwartz R."/>
            <person name="Segarra C."/>
            <person name="Singh R.S."/>
            <person name="Sirot L."/>
            <person name="Sirota M."/>
            <person name="Sisneros N.B."/>
            <person name="Smith C.D."/>
            <person name="Smith T.F."/>
            <person name="Spieth J."/>
            <person name="Stage D.E."/>
            <person name="Stark A."/>
            <person name="Stephan W."/>
            <person name="Strausberg R.L."/>
            <person name="Strempel S."/>
            <person name="Sturgill D."/>
            <person name="Sutton G."/>
            <person name="Sutton G.G."/>
            <person name="Tao W."/>
            <person name="Teichmann S."/>
            <person name="Tobari Y.N."/>
            <person name="Tomimura Y."/>
            <person name="Tsolas J.M."/>
            <person name="Valente V.L."/>
            <person name="Venter E."/>
            <person name="Venter J.C."/>
            <person name="Vicario S."/>
            <person name="Vieira F.G."/>
            <person name="Vilella A.J."/>
            <person name="Villasante A."/>
            <person name="Walenz B."/>
            <person name="Wang J."/>
            <person name="Wasserman M."/>
            <person name="Watts T."/>
            <person name="Wilson D."/>
            <person name="Wilson R.K."/>
            <person name="Wing R.A."/>
            <person name="Wolfner M.F."/>
            <person name="Wong A."/>
            <person name="Wong G.K."/>
            <person name="Wu C.I."/>
            <person name="Wu G."/>
            <person name="Yamamoto D."/>
            <person name="Yang H.P."/>
            <person name="Yang S.P."/>
            <person name="Yorke J.A."/>
            <person name="Yoshida K."/>
            <person name="Zdobnov E."/>
            <person name="Zhang P."/>
            <person name="Zhang Y."/>
            <person name="Zimin A.V."/>
            <person name="Baldwin J."/>
            <person name="Abdouelleil A."/>
            <person name="Abdulkadir J."/>
            <person name="Abebe A."/>
            <person name="Abera B."/>
            <person name="Abreu J."/>
            <person name="Acer S.C."/>
            <person name="Aftuck L."/>
            <person name="Alexander A."/>
            <person name="An P."/>
            <person name="Anderson E."/>
            <person name="Anderson S."/>
            <person name="Arachi H."/>
            <person name="Azer M."/>
            <person name="Bachantsang P."/>
            <person name="Barry A."/>
            <person name="Bayul T."/>
            <person name="Berlin A."/>
            <person name="Bessette D."/>
            <person name="Bloom T."/>
            <person name="Blye J."/>
            <person name="Boguslavskiy L."/>
            <person name="Bonnet C."/>
            <person name="Boukhgalter B."/>
            <person name="Bourzgui I."/>
            <person name="Brown A."/>
            <person name="Cahill P."/>
            <person name="Channer S."/>
            <person name="Cheshatsang Y."/>
            <person name="Chuda L."/>
            <person name="Citroen M."/>
            <person name="Collymore A."/>
            <person name="Cooke P."/>
            <person name="Costello M."/>
            <person name="D'Aco K."/>
            <person name="Daza R."/>
            <person name="De Haan G."/>
            <person name="DeGray S."/>
            <person name="DeMaso C."/>
            <person name="Dhargay N."/>
            <person name="Dooley K."/>
            <person name="Dooley E."/>
            <person name="Doricent M."/>
            <person name="Dorje P."/>
            <person name="Dorjee K."/>
            <person name="Dupes A."/>
            <person name="Elong R."/>
            <person name="Falk J."/>
            <person name="Farina A."/>
            <person name="Faro S."/>
            <person name="Ferguson D."/>
            <person name="Fisher S."/>
            <person name="Foley C.D."/>
            <person name="Franke A."/>
            <person name="Friedrich D."/>
            <person name="Gadbois L."/>
            <person name="Gearin G."/>
            <person name="Gearin C.R."/>
            <person name="Giannoukos G."/>
            <person name="Goode T."/>
            <person name="Graham J."/>
            <person name="Grandbois E."/>
            <person name="Grewal S."/>
            <person name="Gyaltsen K."/>
            <person name="Hafez N."/>
            <person name="Hagos B."/>
            <person name="Hall J."/>
            <person name="Henson C."/>
            <person name="Hollinger A."/>
            <person name="Honan T."/>
            <person name="Huard M.D."/>
            <person name="Hughes L."/>
            <person name="Hurhula B."/>
            <person name="Husby M.E."/>
            <person name="Kamat A."/>
            <person name="Kanga B."/>
            <person name="Kashin S."/>
            <person name="Khazanovich D."/>
            <person name="Kisner P."/>
            <person name="Lance K."/>
            <person name="Lara M."/>
            <person name="Lee W."/>
            <person name="Lennon N."/>
            <person name="Letendre F."/>
            <person name="LeVine R."/>
            <person name="Lipovsky A."/>
            <person name="Liu X."/>
            <person name="Liu J."/>
            <person name="Liu S."/>
            <person name="Lokyitsang T."/>
            <person name="Lokyitsang Y."/>
            <person name="Lubonja R."/>
            <person name="Lui A."/>
            <person name="MacDonald P."/>
            <person name="Magnisalis V."/>
            <person name="Maru K."/>
            <person name="Matthews C."/>
            <person name="McCusker W."/>
            <person name="McDonough S."/>
            <person name="Mehta T."/>
            <person name="Meldrim J."/>
            <person name="Meneus L."/>
            <person name="Mihai O."/>
            <person name="Mihalev A."/>
            <person name="Mihova T."/>
            <person name="Mittelman R."/>
            <person name="Mlenga V."/>
            <person name="Montmayeur A."/>
            <person name="Mulrain L."/>
            <person name="Navidi A."/>
            <person name="Naylor J."/>
            <person name="Negash T."/>
            <person name="Nguyen T."/>
            <person name="Nguyen N."/>
            <person name="Nicol R."/>
            <person name="Norbu C."/>
            <person name="Norbu N."/>
            <person name="Novod N."/>
            <person name="O'Neill B."/>
            <person name="Osman S."/>
            <person name="Markiewicz E."/>
            <person name="Oyono O.L."/>
            <person name="Patti C."/>
            <person name="Phunkhang P."/>
            <person name="Pierre F."/>
            <person name="Priest M."/>
            <person name="Raghuraman S."/>
            <person name="Rege F."/>
            <person name="Reyes R."/>
            <person name="Rise C."/>
            <person name="Rogov P."/>
            <person name="Ross K."/>
            <person name="Ryan E."/>
            <person name="Settipalli S."/>
            <person name="Shea T."/>
            <person name="Sherpa N."/>
            <person name="Shi L."/>
            <person name="Shih D."/>
            <person name="Sparrow T."/>
            <person name="Spaulding J."/>
            <person name="Stalker J."/>
            <person name="Stange-Thomann N."/>
            <person name="Stavropoulos S."/>
            <person name="Stone C."/>
            <person name="Strader C."/>
            <person name="Tesfaye S."/>
            <person name="Thomson T."/>
            <person name="Thoulutsang Y."/>
            <person name="Thoulutsang D."/>
            <person name="Topham K."/>
            <person name="Topping I."/>
            <person name="Tsamla T."/>
            <person name="Vassiliev H."/>
            <person name="Vo A."/>
            <person name="Wangchuk T."/>
            <person name="Wangdi T."/>
            <person name="Weiand M."/>
            <person name="Wilkinson J."/>
            <person name="Wilson A."/>
            <person name="Yadav S."/>
            <person name="Young G."/>
            <person name="Yu Q."/>
            <person name="Zembek L."/>
            <person name="Zhong D."/>
            <person name="Zimmer A."/>
            <person name="Zwirko Z."/>
            <person name="Jaffe D.B."/>
            <person name="Alvarez P."/>
            <person name="Brockman W."/>
            <person name="Butler J."/>
            <person name="Chin C."/>
            <person name="Gnerre S."/>
            <person name="Grabherr M."/>
            <person name="Kleber M."/>
            <person name="Mauceli E."/>
            <person name="MacCallum I."/>
        </authorList>
    </citation>
    <scope>NUCLEOTIDE SEQUENCE [LARGE SCALE GENOMIC DNA]</scope>
    <source>
        <strain evidence="3">TSC#14024-0371.13</strain>
        <strain evidence="5">Tucson 14024-0371.13</strain>
    </source>
</reference>
<dbReference type="InterPro" id="IPR047187">
    <property type="entry name" value="SF1_C_Upf1"/>
</dbReference>
<dbReference type="SUPFAM" id="SSF52540">
    <property type="entry name" value="P-loop containing nucleoside triphosphate hydrolases"/>
    <property type="match status" value="1"/>
</dbReference>
<evidence type="ECO:0000313" key="4">
    <source>
        <dbReference type="EMBL" id="KPU78533.1"/>
    </source>
</evidence>
<dbReference type="STRING" id="7217.B3M418"/>
<reference evidence="3" key="2">
    <citation type="journal article" date="2008" name="Bioinformatics">
        <title>Assembly reconciliation.</title>
        <authorList>
            <person name="Zimin A.V."/>
            <person name="Smith D.R."/>
            <person name="Sutton G."/>
            <person name="Yorke J.A."/>
        </authorList>
    </citation>
    <scope>NUCLEOTIDE SEQUENCE</scope>
    <source>
        <strain evidence="3">TSC#14024-0371.13</strain>
    </source>
</reference>
<feature type="domain" description="FHA" evidence="2">
    <location>
        <begin position="22"/>
        <end position="73"/>
    </location>
</feature>
<feature type="compositionally biased region" description="Basic and acidic residues" evidence="1">
    <location>
        <begin position="670"/>
        <end position="680"/>
    </location>
</feature>
<dbReference type="SUPFAM" id="SSF49879">
    <property type="entry name" value="SMAD/FHA domain"/>
    <property type="match status" value="1"/>
</dbReference>
<evidence type="ECO:0000259" key="2">
    <source>
        <dbReference type="PROSITE" id="PS50006"/>
    </source>
</evidence>
<reference evidence="3" key="3">
    <citation type="submission" date="2015-10" db="EMBL/GenBank/DDBJ databases">
        <authorList>
            <consortium name="FlyBase"/>
        </authorList>
    </citation>
    <scope>NUCLEOTIDE SEQUENCE</scope>
    <source>
        <strain evidence="3">TSC#14024-0371.13</strain>
    </source>
</reference>
<feature type="compositionally biased region" description="Polar residues" evidence="1">
    <location>
        <begin position="854"/>
        <end position="863"/>
    </location>
</feature>
<feature type="compositionally biased region" description="Polar residues" evidence="1">
    <location>
        <begin position="653"/>
        <end position="664"/>
    </location>
</feature>
<dbReference type="FunFam" id="3.40.50.300:FF:001576">
    <property type="entry name" value="tRNA-splicing endonuclease, putative"/>
    <property type="match status" value="1"/>
</dbReference>
<dbReference type="EMBL" id="CH902618">
    <property type="protein sequence ID" value="EDV40380.1"/>
    <property type="molecule type" value="Genomic_DNA"/>
</dbReference>
<dbReference type="InterPro" id="IPR000253">
    <property type="entry name" value="FHA_dom"/>
</dbReference>
<keyword evidence="5" id="KW-1185">Reference proteome</keyword>
<protein>
    <submittedName>
        <fullName evidence="3">Uncharacterized protein, isoform A</fullName>
    </submittedName>
    <submittedName>
        <fullName evidence="4">Uncharacterized protein, isoform B</fullName>
    </submittedName>
</protein>
<feature type="compositionally biased region" description="Basic and acidic residues" evidence="1">
    <location>
        <begin position="926"/>
        <end position="937"/>
    </location>
</feature>
<dbReference type="SMR" id="B3M418"/>
<dbReference type="GO" id="GO:0006369">
    <property type="term" value="P:termination of RNA polymerase II transcription"/>
    <property type="evidence" value="ECO:0007669"/>
    <property type="project" value="TreeGrafter"/>
</dbReference>
<feature type="region of interest" description="Disordered" evidence="1">
    <location>
        <begin position="721"/>
        <end position="940"/>
    </location>
</feature>
<dbReference type="GO" id="GO:0001147">
    <property type="term" value="F:transcription termination site sequence-specific DNA binding"/>
    <property type="evidence" value="ECO:0007669"/>
    <property type="project" value="TreeGrafter"/>
</dbReference>
<dbReference type="FunCoup" id="B3M418">
    <property type="interactions" value="210"/>
</dbReference>
<dbReference type="OMA" id="NRSKSCY"/>
<feature type="compositionally biased region" description="Polar residues" evidence="1">
    <location>
        <begin position="554"/>
        <end position="575"/>
    </location>
</feature>
<gene>
    <name evidence="3" type="primary">Dana\GF10480</name>
    <name evidence="3" type="synonym">dana_GLEANR_10434</name>
    <name evidence="3" type="ORF">GF10480</name>
</gene>
<evidence type="ECO:0000256" key="1">
    <source>
        <dbReference type="SAM" id="MobiDB-lite"/>
    </source>
</evidence>
<dbReference type="CTD" id="23064"/>
<evidence type="ECO:0000313" key="3">
    <source>
        <dbReference type="EMBL" id="EDV40380.1"/>
    </source>
</evidence>
<dbReference type="OrthoDB" id="2285229at2759"/>
<dbReference type="InterPro" id="IPR027417">
    <property type="entry name" value="P-loop_NTPase"/>
</dbReference>
<feature type="compositionally biased region" description="Basic and acidic residues" evidence="1">
    <location>
        <begin position="528"/>
        <end position="537"/>
    </location>
</feature>
<dbReference type="EMBL" id="CH902618">
    <property type="protein sequence ID" value="KPU78533.1"/>
    <property type="molecule type" value="Genomic_DNA"/>
</dbReference>
<feature type="compositionally biased region" description="Basic and acidic residues" evidence="1">
    <location>
        <begin position="797"/>
        <end position="847"/>
    </location>
</feature>